<dbReference type="OrthoDB" id="291697at2"/>
<feature type="signal peptide" evidence="1">
    <location>
        <begin position="1"/>
        <end position="23"/>
    </location>
</feature>
<name>A0A2S8FZW1_9BACT</name>
<evidence type="ECO:0008006" key="4">
    <source>
        <dbReference type="Google" id="ProtNLM"/>
    </source>
</evidence>
<protein>
    <recommendedName>
        <fullName evidence="4">Carboxypeptidase regulatory-like domain-containing protein</fullName>
    </recommendedName>
</protein>
<evidence type="ECO:0000313" key="3">
    <source>
        <dbReference type="Proteomes" id="UP000238322"/>
    </source>
</evidence>
<dbReference type="PROSITE" id="PS51257">
    <property type="entry name" value="PROKAR_LIPOPROTEIN"/>
    <property type="match status" value="1"/>
</dbReference>
<evidence type="ECO:0000256" key="1">
    <source>
        <dbReference type="SAM" id="SignalP"/>
    </source>
</evidence>
<dbReference type="EMBL" id="PUHY01000005">
    <property type="protein sequence ID" value="PQO37728.1"/>
    <property type="molecule type" value="Genomic_DNA"/>
</dbReference>
<feature type="chain" id="PRO_5015437109" description="Carboxypeptidase regulatory-like domain-containing protein" evidence="1">
    <location>
        <begin position="24"/>
        <end position="144"/>
    </location>
</feature>
<keyword evidence="1" id="KW-0732">Signal</keyword>
<sequence>MIRFPFAVSMVVLSAVTMLTGCGAESNNTVTVQGKVTVDGKPVEQGSITFLATDGETPSSGGVIAGGEYSAEIVPGEKTIMILGNEVVGQELVLEGVPASGMRDKLKTTTHPNYNAAHLTPLKASITEATESLDFALTKDGKGS</sequence>
<dbReference type="Proteomes" id="UP000238322">
    <property type="component" value="Unassembled WGS sequence"/>
</dbReference>
<dbReference type="RefSeq" id="WP_105328977.1">
    <property type="nucleotide sequence ID" value="NZ_PUHY01000005.1"/>
</dbReference>
<organism evidence="2 3">
    <name type="scientific">Blastopirellula marina</name>
    <dbReference type="NCBI Taxonomy" id="124"/>
    <lineage>
        <taxon>Bacteria</taxon>
        <taxon>Pseudomonadati</taxon>
        <taxon>Planctomycetota</taxon>
        <taxon>Planctomycetia</taxon>
        <taxon>Pirellulales</taxon>
        <taxon>Pirellulaceae</taxon>
        <taxon>Blastopirellula</taxon>
    </lineage>
</organism>
<proteinExistence type="predicted"/>
<accession>A0A2S8FZW1</accession>
<reference evidence="2 3" key="1">
    <citation type="submission" date="2018-02" db="EMBL/GenBank/DDBJ databases">
        <title>Comparative genomes isolates from brazilian mangrove.</title>
        <authorList>
            <person name="Araujo J.E."/>
            <person name="Taketani R.G."/>
            <person name="Silva M.C.P."/>
            <person name="Loureco M.V."/>
            <person name="Andreote F.D."/>
        </authorList>
    </citation>
    <scope>NUCLEOTIDE SEQUENCE [LARGE SCALE GENOMIC DNA]</scope>
    <source>
        <strain evidence="2 3">Hex-1 MGV</strain>
    </source>
</reference>
<evidence type="ECO:0000313" key="2">
    <source>
        <dbReference type="EMBL" id="PQO37728.1"/>
    </source>
</evidence>
<comment type="caution">
    <text evidence="2">The sequence shown here is derived from an EMBL/GenBank/DDBJ whole genome shotgun (WGS) entry which is preliminary data.</text>
</comment>
<gene>
    <name evidence="2" type="ORF">C5Y83_07230</name>
</gene>
<dbReference type="AlphaFoldDB" id="A0A2S8FZW1"/>